<reference evidence="3" key="1">
    <citation type="journal article" date="2019" name="Int. J. Syst. Evol. Microbiol.">
        <title>The Global Catalogue of Microorganisms (GCM) 10K type strain sequencing project: providing services to taxonomists for standard genome sequencing and annotation.</title>
        <authorList>
            <consortium name="The Broad Institute Genomics Platform"/>
            <consortium name="The Broad Institute Genome Sequencing Center for Infectious Disease"/>
            <person name="Wu L."/>
            <person name="Ma J."/>
        </authorList>
    </citation>
    <scope>NUCLEOTIDE SEQUENCE [LARGE SCALE GENOMIC DNA]</scope>
    <source>
        <strain evidence="3">JCM 18306</strain>
    </source>
</reference>
<dbReference type="PANTHER" id="PTHR33055:SF3">
    <property type="entry name" value="PUTATIVE TRANSPOSASE FOR IS117-RELATED"/>
    <property type="match status" value="1"/>
</dbReference>
<dbReference type="InterPro" id="IPR047650">
    <property type="entry name" value="Transpos_IS110"/>
</dbReference>
<dbReference type="EMBL" id="BAABJR010000005">
    <property type="protein sequence ID" value="GAA5207145.1"/>
    <property type="molecule type" value="Genomic_DNA"/>
</dbReference>
<name>A0ABP9SZ62_9ACTN</name>
<dbReference type="InterPro" id="IPR002525">
    <property type="entry name" value="Transp_IS110-like_N"/>
</dbReference>
<accession>A0ABP9SZ62</accession>
<proteinExistence type="predicted"/>
<protein>
    <recommendedName>
        <fullName evidence="1">Transposase IS110-like N-terminal domain-containing protein</fullName>
    </recommendedName>
</protein>
<gene>
    <name evidence="2" type="ORF">GCM10023323_21470</name>
</gene>
<keyword evidence="3" id="KW-1185">Reference proteome</keyword>
<dbReference type="Proteomes" id="UP001499878">
    <property type="component" value="Unassembled WGS sequence"/>
</dbReference>
<dbReference type="PANTHER" id="PTHR33055">
    <property type="entry name" value="TRANSPOSASE FOR INSERTION SEQUENCE ELEMENT IS1111A"/>
    <property type="match status" value="1"/>
</dbReference>
<evidence type="ECO:0000313" key="3">
    <source>
        <dbReference type="Proteomes" id="UP001499878"/>
    </source>
</evidence>
<dbReference type="Pfam" id="PF01548">
    <property type="entry name" value="DEDD_Tnp_IS110"/>
    <property type="match status" value="1"/>
</dbReference>
<evidence type="ECO:0000313" key="2">
    <source>
        <dbReference type="EMBL" id="GAA5207145.1"/>
    </source>
</evidence>
<sequence length="190" mass="20714">MPGLTMRRIADLYPGEAKTDARDAFVIADAARAMPHTLRAVDPADETVAEFAMIAGFDDDLAGESTRIANRLRGLLTQIHPSLERVLGPRIQHPAVLRLLDQCGSPAQIRKAGRRRLVTLIRPKAPRMAERLVEDIFTALDEQTVVVPGTDAAALIVPSLASSLQSVLDQRKVLAAKIEKLLEAPLFPRS</sequence>
<feature type="domain" description="Transposase IS110-like N-terminal" evidence="1">
    <location>
        <begin position="1"/>
        <end position="81"/>
    </location>
</feature>
<evidence type="ECO:0000259" key="1">
    <source>
        <dbReference type="Pfam" id="PF01548"/>
    </source>
</evidence>
<comment type="caution">
    <text evidence="2">The sequence shown here is derived from an EMBL/GenBank/DDBJ whole genome shotgun (WGS) entry which is preliminary data.</text>
</comment>
<organism evidence="2 3">
    <name type="scientific">Streptomyces thinghirensis</name>
    <dbReference type="NCBI Taxonomy" id="551547"/>
    <lineage>
        <taxon>Bacteria</taxon>
        <taxon>Bacillati</taxon>
        <taxon>Actinomycetota</taxon>
        <taxon>Actinomycetes</taxon>
        <taxon>Kitasatosporales</taxon>
        <taxon>Streptomycetaceae</taxon>
        <taxon>Streptomyces</taxon>
    </lineage>
</organism>